<dbReference type="Gene3D" id="3.40.50.20">
    <property type="match status" value="1"/>
</dbReference>
<keyword evidence="12 20" id="KW-0460">Magnesium</keyword>
<comment type="similarity">
    <text evidence="5 18">Belongs to the D-alanine--D-alanine ligase family.</text>
</comment>
<feature type="active site" evidence="19">
    <location>
        <position position="164"/>
    </location>
</feature>
<dbReference type="Gene3D" id="3.30.1490.20">
    <property type="entry name" value="ATP-grasp fold, A domain"/>
    <property type="match status" value="1"/>
</dbReference>
<dbReference type="PROSITE" id="PS50975">
    <property type="entry name" value="ATP_GRASP"/>
    <property type="match status" value="1"/>
</dbReference>
<dbReference type="GO" id="GO:0071555">
    <property type="term" value="P:cell wall organization"/>
    <property type="evidence" value="ECO:0007669"/>
    <property type="project" value="UniProtKB-KW"/>
</dbReference>
<feature type="binding site" evidence="20">
    <location>
        <position position="286"/>
    </location>
    <ligand>
        <name>Mg(2+)</name>
        <dbReference type="ChEBI" id="CHEBI:18420"/>
        <label>2</label>
    </ligand>
</feature>
<evidence type="ECO:0000259" key="22">
    <source>
        <dbReference type="PROSITE" id="PS50975"/>
    </source>
</evidence>
<evidence type="ECO:0000256" key="10">
    <source>
        <dbReference type="ARBA" id="ARBA00022741"/>
    </source>
</evidence>
<dbReference type="NCBIfam" id="NF002378">
    <property type="entry name" value="PRK01372.1"/>
    <property type="match status" value="1"/>
</dbReference>
<evidence type="ECO:0000256" key="15">
    <source>
        <dbReference type="ARBA" id="ARBA00023211"/>
    </source>
</evidence>
<keyword evidence="7 18" id="KW-0963">Cytoplasm</keyword>
<evidence type="ECO:0000256" key="1">
    <source>
        <dbReference type="ARBA" id="ARBA00001936"/>
    </source>
</evidence>
<dbReference type="PANTHER" id="PTHR23132">
    <property type="entry name" value="D-ALANINE--D-ALANINE LIGASE"/>
    <property type="match status" value="1"/>
</dbReference>
<feature type="domain" description="ATP-grasp" evidence="22">
    <location>
        <begin position="114"/>
        <end position="319"/>
    </location>
</feature>
<dbReference type="Gene3D" id="3.30.470.20">
    <property type="entry name" value="ATP-grasp fold, B domain"/>
    <property type="match status" value="1"/>
</dbReference>
<evidence type="ECO:0000256" key="14">
    <source>
        <dbReference type="ARBA" id="ARBA00022984"/>
    </source>
</evidence>
<name>A0A3A1YPC3_9GAMM</name>
<evidence type="ECO:0000256" key="13">
    <source>
        <dbReference type="ARBA" id="ARBA00022960"/>
    </source>
</evidence>
<evidence type="ECO:0000256" key="7">
    <source>
        <dbReference type="ARBA" id="ARBA00022490"/>
    </source>
</evidence>
<evidence type="ECO:0000256" key="12">
    <source>
        <dbReference type="ARBA" id="ARBA00022842"/>
    </source>
</evidence>
<dbReference type="PIRSF" id="PIRSF039102">
    <property type="entry name" value="Ddl/VanB"/>
    <property type="match status" value="1"/>
</dbReference>
<evidence type="ECO:0000256" key="9">
    <source>
        <dbReference type="ARBA" id="ARBA00022723"/>
    </source>
</evidence>
<dbReference type="FunFam" id="3.30.470.20:FF:000008">
    <property type="entry name" value="D-alanine--D-alanine ligase"/>
    <property type="match status" value="1"/>
</dbReference>
<keyword evidence="8 18" id="KW-0436">Ligase</keyword>
<reference evidence="23 24" key="1">
    <citation type="submission" date="2017-08" db="EMBL/GenBank/DDBJ databases">
        <title>Reclassification of Bisgaard taxon 37 and 44.</title>
        <authorList>
            <person name="Christensen H."/>
        </authorList>
    </citation>
    <scope>NUCLEOTIDE SEQUENCE [LARGE SCALE GENOMIC DNA]</scope>
    <source>
        <strain evidence="23 24">EEAB3T1</strain>
    </source>
</reference>
<dbReference type="HAMAP" id="MF_00047">
    <property type="entry name" value="Dala_Dala_lig"/>
    <property type="match status" value="1"/>
</dbReference>
<comment type="function">
    <text evidence="2 18">Cell wall formation.</text>
</comment>
<feature type="binding site" evidence="20">
    <location>
        <position position="286"/>
    </location>
    <ligand>
        <name>Mg(2+)</name>
        <dbReference type="ChEBI" id="CHEBI:18420"/>
        <label>1</label>
    </ligand>
</feature>
<feature type="binding site" evidence="20">
    <location>
        <position position="288"/>
    </location>
    <ligand>
        <name>Mg(2+)</name>
        <dbReference type="ChEBI" id="CHEBI:18420"/>
        <label>2</label>
    </ligand>
</feature>
<feature type="active site" evidence="19">
    <location>
        <position position="26"/>
    </location>
</feature>
<keyword evidence="11 21" id="KW-0067">ATP-binding</keyword>
<keyword evidence="10 21" id="KW-0547">Nucleotide-binding</keyword>
<dbReference type="GO" id="GO:0046872">
    <property type="term" value="F:metal ion binding"/>
    <property type="evidence" value="ECO:0007669"/>
    <property type="project" value="UniProtKB-KW"/>
</dbReference>
<evidence type="ECO:0000256" key="16">
    <source>
        <dbReference type="ARBA" id="ARBA00023316"/>
    </source>
</evidence>
<dbReference type="Pfam" id="PF07478">
    <property type="entry name" value="Dala_Dala_lig_C"/>
    <property type="match status" value="1"/>
</dbReference>
<dbReference type="InterPro" id="IPR000291">
    <property type="entry name" value="D-Ala_lig_Van_CS"/>
</dbReference>
<keyword evidence="24" id="KW-1185">Reference proteome</keyword>
<comment type="cofactor">
    <cofactor evidence="1">
        <name>Mn(2+)</name>
        <dbReference type="ChEBI" id="CHEBI:29035"/>
    </cofactor>
</comment>
<sequence length="328" mass="36611">MSNNQYTLEDLKNFKIAVLCGGTSNEREISLISGDGIYSALKASTLNLDVHKIDPKFYNLLDLKKDGFNLVFNTLHGRFGEDGQVQGFLDVLGIRYTGCNLLQSALTLDKLLTKKVWLQSKVKTSNHLVLTSQQILNNNQTLNLDAIIETLGLPLFVKPNLEGSSIGITKVKTKEELLPALEIAAKIDNQVLLEEFINGKEYSVPVLNGKALAAIEIIIDKKYEFYDYQSKYFDDNTQYVCPAELTAEQTENILQLAEQATKSVGIKSWCRVDILSNQQGEFYALEVNTNPGMTTHSLFPMAAKYRGMEYTDLCLHILLDAINNVEAA</sequence>
<accession>A0A3A1YPC3</accession>
<dbReference type="EC" id="6.3.2.4" evidence="6 18"/>
<organism evidence="23 24">
    <name type="scientific">Psittacicella gerlachiana</name>
    <dbReference type="NCBI Taxonomy" id="2028574"/>
    <lineage>
        <taxon>Bacteria</taxon>
        <taxon>Pseudomonadati</taxon>
        <taxon>Pseudomonadota</taxon>
        <taxon>Gammaproteobacteria</taxon>
        <taxon>Pasteurellales</taxon>
        <taxon>Psittacicellaceae</taxon>
        <taxon>Psittacicella</taxon>
    </lineage>
</organism>
<evidence type="ECO:0000256" key="20">
    <source>
        <dbReference type="PIRSR" id="PIRSR039102-3"/>
    </source>
</evidence>
<evidence type="ECO:0000256" key="8">
    <source>
        <dbReference type="ARBA" id="ARBA00022598"/>
    </source>
</evidence>
<keyword evidence="9 20" id="KW-0479">Metal-binding</keyword>
<dbReference type="AlphaFoldDB" id="A0A3A1YPC3"/>
<proteinExistence type="inferred from homology"/>
<dbReference type="GO" id="GO:0005524">
    <property type="term" value="F:ATP binding"/>
    <property type="evidence" value="ECO:0007669"/>
    <property type="project" value="UniProtKB-UniRule"/>
</dbReference>
<protein>
    <recommendedName>
        <fullName evidence="6 18">D-alanine--D-alanine ligase</fullName>
        <ecNumber evidence="6 18">6.3.2.4</ecNumber>
    </recommendedName>
    <alternativeName>
        <fullName evidence="18">D-Ala-D-Ala ligase</fullName>
    </alternativeName>
    <alternativeName>
        <fullName evidence="18">D-alanylalanine synthetase</fullName>
    </alternativeName>
</protein>
<dbReference type="SUPFAM" id="SSF56059">
    <property type="entry name" value="Glutathione synthetase ATP-binding domain-like"/>
    <property type="match status" value="1"/>
</dbReference>
<gene>
    <name evidence="18" type="primary">ddl</name>
    <name evidence="23" type="ORF">CKF59_01335</name>
</gene>
<comment type="pathway">
    <text evidence="4 18">Cell wall biogenesis; peptidoglycan biosynthesis.</text>
</comment>
<dbReference type="Pfam" id="PF01820">
    <property type="entry name" value="Dala_Dala_lig_N"/>
    <property type="match status" value="1"/>
</dbReference>
<dbReference type="EMBL" id="NRJF01000031">
    <property type="protein sequence ID" value="RIY37877.1"/>
    <property type="molecule type" value="Genomic_DNA"/>
</dbReference>
<dbReference type="InterPro" id="IPR011127">
    <property type="entry name" value="Dala_Dala_lig_N"/>
</dbReference>
<dbReference type="PANTHER" id="PTHR23132:SF23">
    <property type="entry name" value="D-ALANINE--D-ALANINE LIGASE B"/>
    <property type="match status" value="1"/>
</dbReference>
<keyword evidence="16 18" id="KW-0961">Cell wall biogenesis/degradation</keyword>
<dbReference type="UniPathway" id="UPA00219"/>
<evidence type="ECO:0000256" key="4">
    <source>
        <dbReference type="ARBA" id="ARBA00004752"/>
    </source>
</evidence>
<dbReference type="GO" id="GO:0005737">
    <property type="term" value="C:cytoplasm"/>
    <property type="evidence" value="ECO:0007669"/>
    <property type="project" value="UniProtKB-SubCell"/>
</dbReference>
<evidence type="ECO:0000313" key="24">
    <source>
        <dbReference type="Proteomes" id="UP000265964"/>
    </source>
</evidence>
<dbReference type="InterPro" id="IPR016185">
    <property type="entry name" value="PreATP-grasp_dom_sf"/>
</dbReference>
<dbReference type="PROSITE" id="PS00844">
    <property type="entry name" value="DALA_DALA_LIGASE_2"/>
    <property type="match status" value="1"/>
</dbReference>
<keyword evidence="13 18" id="KW-0133">Cell shape</keyword>
<dbReference type="InterPro" id="IPR005905">
    <property type="entry name" value="D_ala_D_ala"/>
</dbReference>
<evidence type="ECO:0000256" key="19">
    <source>
        <dbReference type="PIRSR" id="PIRSR039102-1"/>
    </source>
</evidence>
<comment type="catalytic activity">
    <reaction evidence="17 18">
        <text>2 D-alanine + ATP = D-alanyl-D-alanine + ADP + phosphate + H(+)</text>
        <dbReference type="Rhea" id="RHEA:11224"/>
        <dbReference type="ChEBI" id="CHEBI:15378"/>
        <dbReference type="ChEBI" id="CHEBI:30616"/>
        <dbReference type="ChEBI" id="CHEBI:43474"/>
        <dbReference type="ChEBI" id="CHEBI:57416"/>
        <dbReference type="ChEBI" id="CHEBI:57822"/>
        <dbReference type="ChEBI" id="CHEBI:456216"/>
        <dbReference type="EC" id="6.3.2.4"/>
    </reaction>
</comment>
<dbReference type="GO" id="GO:0008716">
    <property type="term" value="F:D-alanine-D-alanine ligase activity"/>
    <property type="evidence" value="ECO:0007669"/>
    <property type="project" value="UniProtKB-UniRule"/>
</dbReference>
<dbReference type="InterPro" id="IPR011095">
    <property type="entry name" value="Dala_Dala_lig_C"/>
</dbReference>
<comment type="caution">
    <text evidence="23">The sequence shown here is derived from an EMBL/GenBank/DDBJ whole genome shotgun (WGS) entry which is preliminary data.</text>
</comment>
<evidence type="ECO:0000313" key="23">
    <source>
        <dbReference type="EMBL" id="RIY37877.1"/>
    </source>
</evidence>
<dbReference type="Proteomes" id="UP000265964">
    <property type="component" value="Unassembled WGS sequence"/>
</dbReference>
<comment type="subcellular location">
    <subcellularLocation>
        <location evidence="3 18">Cytoplasm</location>
    </subcellularLocation>
</comment>
<evidence type="ECO:0000256" key="3">
    <source>
        <dbReference type="ARBA" id="ARBA00004496"/>
    </source>
</evidence>
<evidence type="ECO:0000256" key="11">
    <source>
        <dbReference type="ARBA" id="ARBA00022840"/>
    </source>
</evidence>
<comment type="cofactor">
    <cofactor evidence="20">
        <name>Mg(2+)</name>
        <dbReference type="ChEBI" id="CHEBI:18420"/>
    </cofactor>
    <cofactor evidence="20">
        <name>Mn(2+)</name>
        <dbReference type="ChEBI" id="CHEBI:29035"/>
    </cofactor>
    <text evidence="20">Binds 2 magnesium or manganese ions per subunit.</text>
</comment>
<dbReference type="PROSITE" id="PS00843">
    <property type="entry name" value="DALA_DALA_LIGASE_1"/>
    <property type="match status" value="1"/>
</dbReference>
<dbReference type="InterPro" id="IPR013815">
    <property type="entry name" value="ATP_grasp_subdomain_1"/>
</dbReference>
<evidence type="ECO:0000256" key="6">
    <source>
        <dbReference type="ARBA" id="ARBA00012216"/>
    </source>
</evidence>
<dbReference type="RefSeq" id="WP_119534187.1">
    <property type="nucleotide sequence ID" value="NZ_NRJF01000031.1"/>
</dbReference>
<evidence type="ECO:0000256" key="2">
    <source>
        <dbReference type="ARBA" id="ARBA00003921"/>
    </source>
</evidence>
<keyword evidence="15 20" id="KW-0464">Manganese</keyword>
<evidence type="ECO:0000256" key="5">
    <source>
        <dbReference type="ARBA" id="ARBA00010871"/>
    </source>
</evidence>
<dbReference type="InterPro" id="IPR011761">
    <property type="entry name" value="ATP-grasp"/>
</dbReference>
<evidence type="ECO:0000256" key="21">
    <source>
        <dbReference type="PROSITE-ProRule" id="PRU00409"/>
    </source>
</evidence>
<dbReference type="GO" id="GO:0009252">
    <property type="term" value="P:peptidoglycan biosynthetic process"/>
    <property type="evidence" value="ECO:0007669"/>
    <property type="project" value="UniProtKB-UniRule"/>
</dbReference>
<dbReference type="OrthoDB" id="9813261at2"/>
<feature type="binding site" evidence="20">
    <location>
        <position position="273"/>
    </location>
    <ligand>
        <name>Mg(2+)</name>
        <dbReference type="ChEBI" id="CHEBI:18420"/>
        <label>1</label>
    </ligand>
</feature>
<dbReference type="GO" id="GO:0008360">
    <property type="term" value="P:regulation of cell shape"/>
    <property type="evidence" value="ECO:0007669"/>
    <property type="project" value="UniProtKB-KW"/>
</dbReference>
<dbReference type="NCBIfam" id="TIGR01205">
    <property type="entry name" value="D_ala_D_alaTIGR"/>
    <property type="match status" value="1"/>
</dbReference>
<evidence type="ECO:0000256" key="18">
    <source>
        <dbReference type="HAMAP-Rule" id="MF_00047"/>
    </source>
</evidence>
<evidence type="ECO:0000256" key="17">
    <source>
        <dbReference type="ARBA" id="ARBA00047614"/>
    </source>
</evidence>
<feature type="active site" evidence="19">
    <location>
        <position position="297"/>
    </location>
</feature>
<dbReference type="SUPFAM" id="SSF52440">
    <property type="entry name" value="PreATP-grasp domain"/>
    <property type="match status" value="1"/>
</dbReference>
<keyword evidence="14 18" id="KW-0573">Peptidoglycan synthesis</keyword>